<dbReference type="PRINTS" id="PR00344">
    <property type="entry name" value="BCTRLSENSOR"/>
</dbReference>
<evidence type="ECO:0000256" key="5">
    <source>
        <dbReference type="ARBA" id="ARBA00022777"/>
    </source>
</evidence>
<dbReference type="EMBL" id="CP089983">
    <property type="protein sequence ID" value="WXB07436.1"/>
    <property type="molecule type" value="Genomic_DNA"/>
</dbReference>
<dbReference type="RefSeq" id="WP_394837098.1">
    <property type="nucleotide sequence ID" value="NZ_CP089929.1"/>
</dbReference>
<dbReference type="SUPFAM" id="SSF47384">
    <property type="entry name" value="Homodimeric domain of signal transducing histidine kinase"/>
    <property type="match status" value="1"/>
</dbReference>
<dbReference type="Pfam" id="PF02518">
    <property type="entry name" value="HATPase_c"/>
    <property type="match status" value="1"/>
</dbReference>
<feature type="domain" description="Histidine kinase" evidence="7">
    <location>
        <begin position="67"/>
        <end position="286"/>
    </location>
</feature>
<dbReference type="InterPro" id="IPR004358">
    <property type="entry name" value="Sig_transdc_His_kin-like_C"/>
</dbReference>
<accession>A0ABZ2LE16</accession>
<evidence type="ECO:0000256" key="6">
    <source>
        <dbReference type="ARBA" id="ARBA00023012"/>
    </source>
</evidence>
<dbReference type="PANTHER" id="PTHR43711:SF1">
    <property type="entry name" value="HISTIDINE KINASE 1"/>
    <property type="match status" value="1"/>
</dbReference>
<evidence type="ECO:0000256" key="2">
    <source>
        <dbReference type="ARBA" id="ARBA00012438"/>
    </source>
</evidence>
<protein>
    <recommendedName>
        <fullName evidence="2">histidine kinase</fullName>
        <ecNumber evidence="2">2.7.13.3</ecNumber>
    </recommendedName>
</protein>
<proteinExistence type="predicted"/>
<keyword evidence="4" id="KW-0808">Transferase</keyword>
<dbReference type="CDD" id="cd00075">
    <property type="entry name" value="HATPase"/>
    <property type="match status" value="1"/>
</dbReference>
<dbReference type="InterPro" id="IPR036097">
    <property type="entry name" value="HisK_dim/P_sf"/>
</dbReference>
<dbReference type="GO" id="GO:0005524">
    <property type="term" value="F:ATP binding"/>
    <property type="evidence" value="ECO:0007669"/>
    <property type="project" value="UniProtKB-KW"/>
</dbReference>
<dbReference type="Proteomes" id="UP001374803">
    <property type="component" value="Chromosome"/>
</dbReference>
<dbReference type="InterPro" id="IPR003661">
    <property type="entry name" value="HisK_dim/P_dom"/>
</dbReference>
<evidence type="ECO:0000256" key="4">
    <source>
        <dbReference type="ARBA" id="ARBA00022679"/>
    </source>
</evidence>
<name>A0ABZ2LE16_9BACT</name>
<dbReference type="CDD" id="cd00082">
    <property type="entry name" value="HisKA"/>
    <property type="match status" value="1"/>
</dbReference>
<dbReference type="InterPro" id="IPR036890">
    <property type="entry name" value="HATPase_C_sf"/>
</dbReference>
<dbReference type="SMART" id="SM00387">
    <property type="entry name" value="HATPase_c"/>
    <property type="match status" value="1"/>
</dbReference>
<dbReference type="PROSITE" id="PS50109">
    <property type="entry name" value="HIS_KIN"/>
    <property type="match status" value="1"/>
</dbReference>
<keyword evidence="3" id="KW-0597">Phosphoprotein</keyword>
<evidence type="ECO:0000259" key="7">
    <source>
        <dbReference type="PROSITE" id="PS50109"/>
    </source>
</evidence>
<evidence type="ECO:0000256" key="3">
    <source>
        <dbReference type="ARBA" id="ARBA00022553"/>
    </source>
</evidence>
<keyword evidence="6" id="KW-0902">Two-component regulatory system</keyword>
<dbReference type="EC" id="2.7.13.3" evidence="2"/>
<sequence length="287" mass="31321">MDELLAQVKSNPGSTVLLGAGIADAAQLAERIRTIDPHANVFLESEVATKLQELSLLQRMQTNLLSMVAHDIRAPLGVIVGAINELSHHDVGELNDEQKFLLGLVRRSVERLTRLASNLVFLGRMESGRVELKKRRADVRTLVRNVADDIRRIDAGTNIEIAVDLPEEPAEALVDADRFTQVVTNLLSNAVRFAKKVIRVRLQQVDADVELCVEDDGPGIPDGQLAKIFERFSRLDAPKSGTGLGLAIVRGVIDAHGGSVHAENLQDASANATRGARFTVRIPRDRS</sequence>
<dbReference type="Gene3D" id="1.10.287.130">
    <property type="match status" value="1"/>
</dbReference>
<dbReference type="Pfam" id="PF00512">
    <property type="entry name" value="HisKA"/>
    <property type="match status" value="1"/>
</dbReference>
<dbReference type="PANTHER" id="PTHR43711">
    <property type="entry name" value="TWO-COMPONENT HISTIDINE KINASE"/>
    <property type="match status" value="1"/>
</dbReference>
<reference evidence="8" key="1">
    <citation type="submission" date="2021-12" db="EMBL/GenBank/DDBJ databases">
        <title>Discovery of the Pendulisporaceae a myxobacterial family with distinct sporulation behavior and unique specialized metabolism.</title>
        <authorList>
            <person name="Garcia R."/>
            <person name="Popoff A."/>
            <person name="Bader C.D."/>
            <person name="Loehr J."/>
            <person name="Walesch S."/>
            <person name="Walt C."/>
            <person name="Boldt J."/>
            <person name="Bunk B."/>
            <person name="Haeckl F.J.F.P.J."/>
            <person name="Gunesch A.P."/>
            <person name="Birkelbach J."/>
            <person name="Nuebel U."/>
            <person name="Pietschmann T."/>
            <person name="Bach T."/>
            <person name="Mueller R."/>
        </authorList>
    </citation>
    <scope>NUCLEOTIDE SEQUENCE</scope>
    <source>
        <strain evidence="8">MSr11367</strain>
    </source>
</reference>
<keyword evidence="8" id="KW-0547">Nucleotide-binding</keyword>
<gene>
    <name evidence="8" type="ORF">LVJ94_09340</name>
</gene>
<organism evidence="8 9">
    <name type="scientific">Pendulispora rubella</name>
    <dbReference type="NCBI Taxonomy" id="2741070"/>
    <lineage>
        <taxon>Bacteria</taxon>
        <taxon>Pseudomonadati</taxon>
        <taxon>Myxococcota</taxon>
        <taxon>Myxococcia</taxon>
        <taxon>Myxococcales</taxon>
        <taxon>Sorangiineae</taxon>
        <taxon>Pendulisporaceae</taxon>
        <taxon>Pendulispora</taxon>
    </lineage>
</organism>
<dbReference type="SMART" id="SM00388">
    <property type="entry name" value="HisKA"/>
    <property type="match status" value="1"/>
</dbReference>
<comment type="catalytic activity">
    <reaction evidence="1">
        <text>ATP + protein L-histidine = ADP + protein N-phospho-L-histidine.</text>
        <dbReference type="EC" id="2.7.13.3"/>
    </reaction>
</comment>
<keyword evidence="9" id="KW-1185">Reference proteome</keyword>
<evidence type="ECO:0000313" key="8">
    <source>
        <dbReference type="EMBL" id="WXB07436.1"/>
    </source>
</evidence>
<dbReference type="SUPFAM" id="SSF55874">
    <property type="entry name" value="ATPase domain of HSP90 chaperone/DNA topoisomerase II/histidine kinase"/>
    <property type="match status" value="1"/>
</dbReference>
<dbReference type="InterPro" id="IPR050736">
    <property type="entry name" value="Sensor_HK_Regulatory"/>
</dbReference>
<dbReference type="InterPro" id="IPR005467">
    <property type="entry name" value="His_kinase_dom"/>
</dbReference>
<evidence type="ECO:0000313" key="9">
    <source>
        <dbReference type="Proteomes" id="UP001374803"/>
    </source>
</evidence>
<dbReference type="InterPro" id="IPR003594">
    <property type="entry name" value="HATPase_dom"/>
</dbReference>
<keyword evidence="5" id="KW-0418">Kinase</keyword>
<dbReference type="Gene3D" id="3.30.565.10">
    <property type="entry name" value="Histidine kinase-like ATPase, C-terminal domain"/>
    <property type="match status" value="1"/>
</dbReference>
<keyword evidence="8" id="KW-0067">ATP-binding</keyword>
<evidence type="ECO:0000256" key="1">
    <source>
        <dbReference type="ARBA" id="ARBA00000085"/>
    </source>
</evidence>